<comment type="similarity">
    <text evidence="11">Belongs to the amiloride-sensitive sodium channel (TC 1.A.6) family.</text>
</comment>
<evidence type="ECO:0000256" key="6">
    <source>
        <dbReference type="ARBA" id="ARBA00023053"/>
    </source>
</evidence>
<evidence type="ECO:0000256" key="11">
    <source>
        <dbReference type="RuleBase" id="RU000679"/>
    </source>
</evidence>
<dbReference type="EMBL" id="REGN01003805">
    <property type="protein sequence ID" value="RNA20691.1"/>
    <property type="molecule type" value="Genomic_DNA"/>
</dbReference>
<dbReference type="PANTHER" id="PTHR11690:SF248">
    <property type="entry name" value="PICKPOCKET 17, ISOFORM A"/>
    <property type="match status" value="1"/>
</dbReference>
<evidence type="ECO:0000313" key="12">
    <source>
        <dbReference type="EMBL" id="RNA20691.1"/>
    </source>
</evidence>
<protein>
    <submittedName>
        <fullName evidence="12">Amiloride-sensitive sodium channel subunit beta</fullName>
    </submittedName>
</protein>
<evidence type="ECO:0000256" key="3">
    <source>
        <dbReference type="ARBA" id="ARBA00022461"/>
    </source>
</evidence>
<evidence type="ECO:0000256" key="5">
    <source>
        <dbReference type="ARBA" id="ARBA00022989"/>
    </source>
</evidence>
<keyword evidence="13" id="KW-1185">Reference proteome</keyword>
<keyword evidence="5" id="KW-1133">Transmembrane helix</keyword>
<evidence type="ECO:0000313" key="13">
    <source>
        <dbReference type="Proteomes" id="UP000276133"/>
    </source>
</evidence>
<evidence type="ECO:0000256" key="8">
    <source>
        <dbReference type="ARBA" id="ARBA00023136"/>
    </source>
</evidence>
<dbReference type="Gene3D" id="2.60.470.10">
    <property type="entry name" value="Acid-sensing ion channels like domains"/>
    <property type="match status" value="1"/>
</dbReference>
<keyword evidence="10 11" id="KW-0407">Ion channel</keyword>
<keyword evidence="4 11" id="KW-0812">Transmembrane</keyword>
<dbReference type="Gene3D" id="1.10.287.770">
    <property type="entry name" value="YojJ-like"/>
    <property type="match status" value="1"/>
</dbReference>
<sequence>MESLGFGIDEMLIECSYSRVGCGSDDFEHTISPEFGNCYTFNSGRLRNGTRVSLKKSFFPGIKMGLSLTLSTGTSPTTMKTEGIILFIHNASTKPSSNIDFIDLTTGHSTNIAVKQEYTIKLPRPYSNCAGPSLKSSYNTALFKKTLSLFGKYQQKSCLNLCYYEYIKQRCDCYFPDMYGIKYSEACNLNDTTLDCINRFFNQYINSNEPLKCFDLCPEECETISYDYQISQAKFPTQFYFSNFLEPLYPDLETFEIGKQSTLAVNIFFNDIMITVIEDTKKKTFQQLLAEVGGFLGLCLGASFLTTVELAEILVKIIFLIKEKKTNDKSTSPKM</sequence>
<keyword evidence="6" id="KW-0915">Sodium</keyword>
<dbReference type="AlphaFoldDB" id="A0A3M7RB72"/>
<dbReference type="Pfam" id="PF00858">
    <property type="entry name" value="ASC"/>
    <property type="match status" value="1"/>
</dbReference>
<keyword evidence="8" id="KW-0472">Membrane</keyword>
<dbReference type="PRINTS" id="PR01078">
    <property type="entry name" value="AMINACHANNEL"/>
</dbReference>
<dbReference type="GO" id="GO:0005886">
    <property type="term" value="C:plasma membrane"/>
    <property type="evidence" value="ECO:0007669"/>
    <property type="project" value="TreeGrafter"/>
</dbReference>
<keyword evidence="7 11" id="KW-0406">Ion transport</keyword>
<dbReference type="Proteomes" id="UP000276133">
    <property type="component" value="Unassembled WGS sequence"/>
</dbReference>
<comment type="caution">
    <text evidence="12">The sequence shown here is derived from an EMBL/GenBank/DDBJ whole genome shotgun (WGS) entry which is preliminary data.</text>
</comment>
<keyword evidence="9 11" id="KW-0739">Sodium transport</keyword>
<evidence type="ECO:0000256" key="10">
    <source>
        <dbReference type="ARBA" id="ARBA00023303"/>
    </source>
</evidence>
<evidence type="ECO:0000256" key="1">
    <source>
        <dbReference type="ARBA" id="ARBA00004141"/>
    </source>
</evidence>
<evidence type="ECO:0000256" key="9">
    <source>
        <dbReference type="ARBA" id="ARBA00023201"/>
    </source>
</evidence>
<proteinExistence type="inferred from homology"/>
<dbReference type="OrthoDB" id="6021021at2759"/>
<evidence type="ECO:0000256" key="2">
    <source>
        <dbReference type="ARBA" id="ARBA00022448"/>
    </source>
</evidence>
<reference evidence="12 13" key="1">
    <citation type="journal article" date="2018" name="Sci. Rep.">
        <title>Genomic signatures of local adaptation to the degree of environmental predictability in rotifers.</title>
        <authorList>
            <person name="Franch-Gras L."/>
            <person name="Hahn C."/>
            <person name="Garcia-Roger E.M."/>
            <person name="Carmona M.J."/>
            <person name="Serra M."/>
            <person name="Gomez A."/>
        </authorList>
    </citation>
    <scope>NUCLEOTIDE SEQUENCE [LARGE SCALE GENOMIC DNA]</scope>
    <source>
        <strain evidence="12">HYR1</strain>
    </source>
</reference>
<dbReference type="PANTHER" id="PTHR11690">
    <property type="entry name" value="AMILORIDE-SENSITIVE SODIUM CHANNEL-RELATED"/>
    <property type="match status" value="1"/>
</dbReference>
<comment type="subcellular location">
    <subcellularLocation>
        <location evidence="1">Membrane</location>
        <topology evidence="1">Multi-pass membrane protein</topology>
    </subcellularLocation>
</comment>
<evidence type="ECO:0000256" key="4">
    <source>
        <dbReference type="ARBA" id="ARBA00022692"/>
    </source>
</evidence>
<organism evidence="12 13">
    <name type="scientific">Brachionus plicatilis</name>
    <name type="common">Marine rotifer</name>
    <name type="synonym">Brachionus muelleri</name>
    <dbReference type="NCBI Taxonomy" id="10195"/>
    <lineage>
        <taxon>Eukaryota</taxon>
        <taxon>Metazoa</taxon>
        <taxon>Spiralia</taxon>
        <taxon>Gnathifera</taxon>
        <taxon>Rotifera</taxon>
        <taxon>Eurotatoria</taxon>
        <taxon>Monogononta</taxon>
        <taxon>Pseudotrocha</taxon>
        <taxon>Ploima</taxon>
        <taxon>Brachionidae</taxon>
        <taxon>Brachionus</taxon>
    </lineage>
</organism>
<name>A0A3M7RB72_BRAPC</name>
<gene>
    <name evidence="12" type="ORF">BpHYR1_016654</name>
</gene>
<accession>A0A3M7RB72</accession>
<keyword evidence="3 11" id="KW-0894">Sodium channel</keyword>
<dbReference type="GO" id="GO:0015280">
    <property type="term" value="F:ligand-gated sodium channel activity"/>
    <property type="evidence" value="ECO:0007669"/>
    <property type="project" value="TreeGrafter"/>
</dbReference>
<evidence type="ECO:0000256" key="7">
    <source>
        <dbReference type="ARBA" id="ARBA00023065"/>
    </source>
</evidence>
<keyword evidence="2 11" id="KW-0813">Transport</keyword>
<dbReference type="InterPro" id="IPR001873">
    <property type="entry name" value="ENaC"/>
</dbReference>